<evidence type="ECO:0000259" key="1">
    <source>
        <dbReference type="Pfam" id="PF18238"/>
    </source>
</evidence>
<accession>A0A918AK45</accession>
<dbReference type="EMBL" id="BMRG01000004">
    <property type="protein sequence ID" value="GGP51537.1"/>
    <property type="molecule type" value="Genomic_DNA"/>
</dbReference>
<name>A0A918AK45_9PSEU</name>
<dbReference type="RefSeq" id="WP_189223360.1">
    <property type="nucleotide sequence ID" value="NZ_BMRG01000004.1"/>
</dbReference>
<evidence type="ECO:0000313" key="2">
    <source>
        <dbReference type="EMBL" id="GGP51537.1"/>
    </source>
</evidence>
<dbReference type="NCBIfam" id="TIGR04098">
    <property type="entry name" value="LnmK_bifunc"/>
    <property type="match status" value="1"/>
</dbReference>
<organism evidence="2 4">
    <name type="scientific">Saccharothrix coeruleofusca</name>
    <dbReference type="NCBI Taxonomy" id="33919"/>
    <lineage>
        <taxon>Bacteria</taxon>
        <taxon>Bacillati</taxon>
        <taxon>Actinomycetota</taxon>
        <taxon>Actinomycetes</taxon>
        <taxon>Pseudonocardiales</taxon>
        <taxon>Pseudonocardiaceae</taxon>
        <taxon>Saccharothrix</taxon>
    </lineage>
</organism>
<sequence>MSAPVPAAHPRPMADGSLVRTETASPGMCGPVSLFAGRVGDWTWDAVSALCGVDAYRAVDERGEPTYLSFYYYRIRGSRELHPTGIAFGDRLQVVSRVLDCGSESVLTVHRIRVDTGAAPEPLDPDAFYGGPRPGDLLVENFNRWITRTRQHSNRDLARASPVGFRHDHLPAPPPAHSPRLACANARRGSFLAEPPPDRWPAVRGFTADYPVEAGRDLNGVGLLYFASYFAIVDWALLRLWRHLGRGVRDYLDRVVLDQRVCYLGNADGDAVVRVRVDLWRKRDDQTDELVEVVLRDRRHGSLLAVCLLRVRAGAA</sequence>
<evidence type="ECO:0000313" key="3">
    <source>
        <dbReference type="EMBL" id="GGP84885.1"/>
    </source>
</evidence>
<comment type="caution">
    <text evidence="2">The sequence shown here is derived from an EMBL/GenBank/DDBJ whole genome shotgun (WGS) entry which is preliminary data.</text>
</comment>
<reference evidence="2" key="2">
    <citation type="submission" date="2020-09" db="EMBL/GenBank/DDBJ databases">
        <authorList>
            <person name="Sun Q."/>
            <person name="Ohkuma M."/>
        </authorList>
    </citation>
    <scope>NUCLEOTIDE SEQUENCE</scope>
    <source>
        <strain evidence="2">JCM 3313</strain>
    </source>
</reference>
<dbReference type="InterPro" id="IPR024091">
    <property type="entry name" value="LnmK-like_bifun_acyl/decarbox"/>
</dbReference>
<evidence type="ECO:0000313" key="4">
    <source>
        <dbReference type="Proteomes" id="UP000639606"/>
    </source>
</evidence>
<gene>
    <name evidence="2" type="ORF">GCM10010185_24450</name>
    <name evidence="3" type="ORF">GCM10010185_68370</name>
</gene>
<proteinExistence type="predicted"/>
<dbReference type="Pfam" id="PF18238">
    <property type="entry name" value="LnmK_N_HDF"/>
    <property type="match status" value="1"/>
</dbReference>
<dbReference type="AlphaFoldDB" id="A0A918AK45"/>
<dbReference type="Gene3D" id="3.10.129.10">
    <property type="entry name" value="Hotdog Thioesterase"/>
    <property type="match status" value="1"/>
</dbReference>
<dbReference type="Proteomes" id="UP000639606">
    <property type="component" value="Unassembled WGS sequence"/>
</dbReference>
<feature type="domain" description="LnmK N-terminal" evidence="1">
    <location>
        <begin position="20"/>
        <end position="188"/>
    </location>
</feature>
<protein>
    <recommendedName>
        <fullName evidence="1">LnmK N-terminal domain-containing protein</fullName>
    </recommendedName>
</protein>
<reference evidence="2" key="1">
    <citation type="journal article" date="2014" name="Int. J. Syst. Evol. Microbiol.">
        <title>Complete genome sequence of Corynebacterium casei LMG S-19264T (=DSM 44701T), isolated from a smear-ripened cheese.</title>
        <authorList>
            <consortium name="US DOE Joint Genome Institute (JGI-PGF)"/>
            <person name="Walter F."/>
            <person name="Albersmeier A."/>
            <person name="Kalinowski J."/>
            <person name="Ruckert C."/>
        </authorList>
    </citation>
    <scope>NUCLEOTIDE SEQUENCE</scope>
    <source>
        <strain evidence="2">JCM 3313</strain>
    </source>
</reference>
<keyword evidence="4" id="KW-1185">Reference proteome</keyword>
<dbReference type="EMBL" id="BMRG01000027">
    <property type="protein sequence ID" value="GGP84885.1"/>
    <property type="molecule type" value="Genomic_DNA"/>
</dbReference>
<dbReference type="InterPro" id="IPR040718">
    <property type="entry name" value="LnmK_N_HDF"/>
</dbReference>